<dbReference type="EMBL" id="KQ483544">
    <property type="protein sequence ID" value="KYP46873.1"/>
    <property type="molecule type" value="Genomic_DNA"/>
</dbReference>
<accession>A0A151RWD9</accession>
<dbReference type="Proteomes" id="UP000075243">
    <property type="component" value="Unassembled WGS sequence"/>
</dbReference>
<dbReference type="GO" id="GO:0008239">
    <property type="term" value="F:dipeptidyl-peptidase activity"/>
    <property type="evidence" value="ECO:0007669"/>
    <property type="project" value="TreeGrafter"/>
</dbReference>
<evidence type="ECO:0000313" key="4">
    <source>
        <dbReference type="Proteomes" id="UP000075243"/>
    </source>
</evidence>
<keyword evidence="1" id="KW-0479">Metal-binding</keyword>
<dbReference type="GO" id="GO:0005737">
    <property type="term" value="C:cytoplasm"/>
    <property type="evidence" value="ECO:0007669"/>
    <property type="project" value="TreeGrafter"/>
</dbReference>
<organism evidence="3 4">
    <name type="scientific">Cajanus cajan</name>
    <name type="common">Pigeon pea</name>
    <name type="synonym">Cajanus indicus</name>
    <dbReference type="NCBI Taxonomy" id="3821"/>
    <lineage>
        <taxon>Eukaryota</taxon>
        <taxon>Viridiplantae</taxon>
        <taxon>Streptophyta</taxon>
        <taxon>Embryophyta</taxon>
        <taxon>Tracheophyta</taxon>
        <taxon>Spermatophyta</taxon>
        <taxon>Magnoliopsida</taxon>
        <taxon>eudicotyledons</taxon>
        <taxon>Gunneridae</taxon>
        <taxon>Pentapetalae</taxon>
        <taxon>rosids</taxon>
        <taxon>fabids</taxon>
        <taxon>Fabales</taxon>
        <taxon>Fabaceae</taxon>
        <taxon>Papilionoideae</taxon>
        <taxon>50 kb inversion clade</taxon>
        <taxon>NPAAA clade</taxon>
        <taxon>indigoferoid/millettioid clade</taxon>
        <taxon>Phaseoleae</taxon>
        <taxon>Cajanus</taxon>
    </lineage>
</organism>
<dbReference type="Gramene" id="C.cajan_33602.t">
    <property type="protein sequence ID" value="C.cajan_33602.t"/>
    <property type="gene ID" value="C.cajan_33602"/>
</dbReference>
<dbReference type="PANTHER" id="PTHR23422">
    <property type="entry name" value="DIPEPTIDYL PEPTIDASE III-RELATED"/>
    <property type="match status" value="1"/>
</dbReference>
<name>A0A151RWD9_CAJCA</name>
<dbReference type="GO" id="GO:0046872">
    <property type="term" value="F:metal ion binding"/>
    <property type="evidence" value="ECO:0007669"/>
    <property type="project" value="UniProtKB-KW"/>
</dbReference>
<keyword evidence="2 3" id="KW-0378">Hydrolase</keyword>
<gene>
    <name evidence="3" type="ORF">KK1_031519</name>
</gene>
<keyword evidence="4" id="KW-1185">Reference proteome</keyword>
<sequence>MYVVWLHIERAVESLSKEILTIQAKGDKEAAGLLLHKYCVMTEPPKIALKKLENIQV</sequence>
<dbReference type="InterPro" id="IPR039461">
    <property type="entry name" value="Peptidase_M49"/>
</dbReference>
<evidence type="ECO:0000256" key="2">
    <source>
        <dbReference type="ARBA" id="ARBA00022801"/>
    </source>
</evidence>
<dbReference type="AlphaFoldDB" id="A0A151RWD9"/>
<reference evidence="3" key="1">
    <citation type="journal article" date="2012" name="Nat. Biotechnol.">
        <title>Draft genome sequence of pigeonpea (Cajanus cajan), an orphan legume crop of resource-poor farmers.</title>
        <authorList>
            <person name="Varshney R.K."/>
            <person name="Chen W."/>
            <person name="Li Y."/>
            <person name="Bharti A.K."/>
            <person name="Saxena R.K."/>
            <person name="Schlueter J.A."/>
            <person name="Donoghue M.T."/>
            <person name="Azam S."/>
            <person name="Fan G."/>
            <person name="Whaley A.M."/>
            <person name="Farmer A.D."/>
            <person name="Sheridan J."/>
            <person name="Iwata A."/>
            <person name="Tuteja R."/>
            <person name="Penmetsa R.V."/>
            <person name="Wu W."/>
            <person name="Upadhyaya H.D."/>
            <person name="Yang S.P."/>
            <person name="Shah T."/>
            <person name="Saxena K.B."/>
            <person name="Michael T."/>
            <person name="McCombie W.R."/>
            <person name="Yang B."/>
            <person name="Zhang G."/>
            <person name="Yang H."/>
            <person name="Wang J."/>
            <person name="Spillane C."/>
            <person name="Cook D.R."/>
            <person name="May G.D."/>
            <person name="Xu X."/>
            <person name="Jackson S.A."/>
        </authorList>
    </citation>
    <scope>NUCLEOTIDE SEQUENCE [LARGE SCALE GENOMIC DNA]</scope>
</reference>
<evidence type="ECO:0000256" key="1">
    <source>
        <dbReference type="ARBA" id="ARBA00022723"/>
    </source>
</evidence>
<evidence type="ECO:0000313" key="3">
    <source>
        <dbReference type="EMBL" id="KYP46873.1"/>
    </source>
</evidence>
<proteinExistence type="predicted"/>
<protein>
    <submittedName>
        <fullName evidence="3">Nudix hydrolase 3</fullName>
    </submittedName>
</protein>
<dbReference type="PANTHER" id="PTHR23422:SF9">
    <property type="entry name" value="ZN-DEPENDENT HYDROLASE"/>
    <property type="match status" value="1"/>
</dbReference>
<dbReference type="STRING" id="3821.A0A151RWD9"/>